<organism evidence="1 2">
    <name type="scientific">Acinetobacter lanii</name>
    <dbReference type="NCBI Taxonomy" id="2715163"/>
    <lineage>
        <taxon>Bacteria</taxon>
        <taxon>Pseudomonadati</taxon>
        <taxon>Pseudomonadota</taxon>
        <taxon>Gammaproteobacteria</taxon>
        <taxon>Moraxellales</taxon>
        <taxon>Moraxellaceae</taxon>
        <taxon>Acinetobacter</taxon>
    </lineage>
</organism>
<proteinExistence type="predicted"/>
<evidence type="ECO:0000313" key="2">
    <source>
        <dbReference type="Proteomes" id="UP000501939"/>
    </source>
</evidence>
<keyword evidence="2" id="KW-1185">Reference proteome</keyword>
<dbReference type="EMBL" id="CP049916">
    <property type="protein sequence ID" value="QIO08327.1"/>
    <property type="molecule type" value="Genomic_DNA"/>
</dbReference>
<reference evidence="1 2" key="1">
    <citation type="submission" date="2020-03" db="EMBL/GenBank/DDBJ databases">
        <authorList>
            <person name="Zhu W."/>
        </authorList>
    </citation>
    <scope>NUCLEOTIDE SEQUENCE [LARGE SCALE GENOMIC DNA]</scope>
    <source>
        <strain evidence="1 2">185</strain>
    </source>
</reference>
<evidence type="ECO:0000313" key="1">
    <source>
        <dbReference type="EMBL" id="QIO08327.1"/>
    </source>
</evidence>
<dbReference type="KEGG" id="alj:G8D99_04365"/>
<dbReference type="RefSeq" id="WP_166322972.1">
    <property type="nucleotide sequence ID" value="NZ_CP049916.1"/>
</dbReference>
<gene>
    <name evidence="1" type="ORF">G8D99_04365</name>
</gene>
<protein>
    <submittedName>
        <fullName evidence="1">Uncharacterized protein</fullName>
    </submittedName>
</protein>
<sequence>MIFPQVLLTFYKESNPSSQRCAWANYNEAGFFVNMTNYYGEALDLSKDHKISIDNEVWVLKDHLNRFYY</sequence>
<dbReference type="Proteomes" id="UP000501939">
    <property type="component" value="Chromosome"/>
</dbReference>
<dbReference type="AlphaFoldDB" id="A0A6G8S2E6"/>
<accession>A0A6G8S2E6</accession>
<name>A0A6G8S2E6_9GAMM</name>